<dbReference type="KEGG" id="epa:110232994"/>
<dbReference type="Pfam" id="PF22581">
    <property type="entry name" value="CIMIP3"/>
    <property type="match status" value="1"/>
</dbReference>
<dbReference type="Proteomes" id="UP000887567">
    <property type="component" value="Unplaced"/>
</dbReference>
<dbReference type="PANTHER" id="PTHR35444">
    <property type="entry name" value="RIKEN CDNA 1700001C19 GENE"/>
    <property type="match status" value="1"/>
</dbReference>
<accession>A0A913WTJ8</accession>
<keyword evidence="2" id="KW-1185">Reference proteome</keyword>
<protein>
    <submittedName>
        <fullName evidence="1">Uncharacterized protein</fullName>
    </submittedName>
</protein>
<sequence length="142" mass="15958">MPNTGQVQGQAYKCEKCRKNFKTVWLPTNPCCRMKLDKEGSNAVYSSTYSRHLSPAIKTERSSTVSSTTSKTSTPTLLRKLEAGVKVQRRSDPRFKYVNSLAPFSTLGKPTCGYYFSHLTDNKKYKTGIPPSDLVAWRSHIS</sequence>
<dbReference type="InterPro" id="IPR054446">
    <property type="entry name" value="CIMIP3-like"/>
</dbReference>
<evidence type="ECO:0000313" key="1">
    <source>
        <dbReference type="EnsemblMetazoa" id="XP_020893897.1"/>
    </source>
</evidence>
<dbReference type="OrthoDB" id="5982044at2759"/>
<dbReference type="AlphaFoldDB" id="A0A913WTJ8"/>
<name>A0A913WTJ8_EXADI</name>
<dbReference type="GeneID" id="110232994"/>
<dbReference type="PANTHER" id="PTHR35444:SF1">
    <property type="entry name" value="RIKEN CDNA 1700001C19 GENE"/>
    <property type="match status" value="1"/>
</dbReference>
<dbReference type="RefSeq" id="XP_020893897.1">
    <property type="nucleotide sequence ID" value="XM_021038238.2"/>
</dbReference>
<dbReference type="EnsemblMetazoa" id="XM_021038238.2">
    <property type="protein sequence ID" value="XP_020893897.1"/>
    <property type="gene ID" value="LOC110232994"/>
</dbReference>
<organism evidence="1 2">
    <name type="scientific">Exaiptasia diaphana</name>
    <name type="common">Tropical sea anemone</name>
    <name type="synonym">Aiptasia pulchella</name>
    <dbReference type="NCBI Taxonomy" id="2652724"/>
    <lineage>
        <taxon>Eukaryota</taxon>
        <taxon>Metazoa</taxon>
        <taxon>Cnidaria</taxon>
        <taxon>Anthozoa</taxon>
        <taxon>Hexacorallia</taxon>
        <taxon>Actiniaria</taxon>
        <taxon>Aiptasiidae</taxon>
        <taxon>Exaiptasia</taxon>
    </lineage>
</organism>
<dbReference type="OMA" id="CGFYFSR"/>
<reference evidence="1" key="1">
    <citation type="submission" date="2022-11" db="UniProtKB">
        <authorList>
            <consortium name="EnsemblMetazoa"/>
        </authorList>
    </citation>
    <scope>IDENTIFICATION</scope>
</reference>
<evidence type="ECO:0000313" key="2">
    <source>
        <dbReference type="Proteomes" id="UP000887567"/>
    </source>
</evidence>
<proteinExistence type="predicted"/>